<comment type="caution">
    <text evidence="2">The sequence shown here is derived from an EMBL/GenBank/DDBJ whole genome shotgun (WGS) entry which is preliminary data.</text>
</comment>
<dbReference type="Proteomes" id="UP001233999">
    <property type="component" value="Unassembled WGS sequence"/>
</dbReference>
<feature type="compositionally biased region" description="Pro residues" evidence="1">
    <location>
        <begin position="9"/>
        <end position="29"/>
    </location>
</feature>
<evidence type="ECO:0000256" key="1">
    <source>
        <dbReference type="SAM" id="MobiDB-lite"/>
    </source>
</evidence>
<proteinExistence type="predicted"/>
<evidence type="ECO:0000313" key="2">
    <source>
        <dbReference type="EMBL" id="KAJ9601482.1"/>
    </source>
</evidence>
<feature type="region of interest" description="Disordered" evidence="1">
    <location>
        <begin position="1"/>
        <end position="68"/>
    </location>
</feature>
<protein>
    <submittedName>
        <fullName evidence="2">Uncharacterized protein</fullName>
    </submittedName>
</protein>
<sequence>FYARIYMESPPPAPPLSYSPSPSQPPPSPRSSSSSPSRCGDRHSSAFSLVSPREARGKESSGGVRGGGAILCGGPLSPLVPVAYPPYLWPPIPGLFLPYSPLNLHRPPEALSPESAGSVDRGYTPEKAKLDEELPLNLCTKPRRSLGIWSPASL</sequence>
<evidence type="ECO:0000313" key="3">
    <source>
        <dbReference type="Proteomes" id="UP001233999"/>
    </source>
</evidence>
<name>A0AAD8ETV2_DIPPU</name>
<accession>A0AAD8ETV2</accession>
<feature type="non-terminal residue" evidence="2">
    <location>
        <position position="154"/>
    </location>
</feature>
<organism evidence="2 3">
    <name type="scientific">Diploptera punctata</name>
    <name type="common">Pacific beetle cockroach</name>
    <dbReference type="NCBI Taxonomy" id="6984"/>
    <lineage>
        <taxon>Eukaryota</taxon>
        <taxon>Metazoa</taxon>
        <taxon>Ecdysozoa</taxon>
        <taxon>Arthropoda</taxon>
        <taxon>Hexapoda</taxon>
        <taxon>Insecta</taxon>
        <taxon>Pterygota</taxon>
        <taxon>Neoptera</taxon>
        <taxon>Polyneoptera</taxon>
        <taxon>Dictyoptera</taxon>
        <taxon>Blattodea</taxon>
        <taxon>Blaberoidea</taxon>
        <taxon>Blaberidae</taxon>
        <taxon>Diplopterinae</taxon>
        <taxon>Diploptera</taxon>
    </lineage>
</organism>
<reference evidence="2" key="2">
    <citation type="submission" date="2023-05" db="EMBL/GenBank/DDBJ databases">
        <authorList>
            <person name="Fouks B."/>
        </authorList>
    </citation>
    <scope>NUCLEOTIDE SEQUENCE</scope>
    <source>
        <strain evidence="2">Stay&amp;Tobe</strain>
        <tissue evidence="2">Testes</tissue>
    </source>
</reference>
<reference evidence="2" key="1">
    <citation type="journal article" date="2023" name="IScience">
        <title>Live-bearing cockroach genome reveals convergent evolutionary mechanisms linked to viviparity in insects and beyond.</title>
        <authorList>
            <person name="Fouks B."/>
            <person name="Harrison M.C."/>
            <person name="Mikhailova A.A."/>
            <person name="Marchal E."/>
            <person name="English S."/>
            <person name="Carruthers M."/>
            <person name="Jennings E.C."/>
            <person name="Chiamaka E.L."/>
            <person name="Frigard R.A."/>
            <person name="Pippel M."/>
            <person name="Attardo G.M."/>
            <person name="Benoit J.B."/>
            <person name="Bornberg-Bauer E."/>
            <person name="Tobe S.S."/>
        </authorList>
    </citation>
    <scope>NUCLEOTIDE SEQUENCE</scope>
    <source>
        <strain evidence="2">Stay&amp;Tobe</strain>
    </source>
</reference>
<dbReference type="AlphaFoldDB" id="A0AAD8ETV2"/>
<feature type="non-terminal residue" evidence="2">
    <location>
        <position position="1"/>
    </location>
</feature>
<gene>
    <name evidence="2" type="ORF">L9F63_000365</name>
</gene>
<keyword evidence="3" id="KW-1185">Reference proteome</keyword>
<dbReference type="EMBL" id="JASPKZ010000014">
    <property type="protein sequence ID" value="KAJ9601482.1"/>
    <property type="molecule type" value="Genomic_DNA"/>
</dbReference>